<dbReference type="Pfam" id="PF07915">
    <property type="entry name" value="PRKCSH"/>
    <property type="match status" value="1"/>
</dbReference>
<dbReference type="Gene3D" id="2.70.130.10">
    <property type="entry name" value="Mannose-6-phosphate receptor binding domain"/>
    <property type="match status" value="1"/>
</dbReference>
<keyword evidence="3" id="KW-0256">Endoplasmic reticulum</keyword>
<keyword evidence="4" id="KW-1015">Disulfide bond</keyword>
<evidence type="ECO:0000256" key="3">
    <source>
        <dbReference type="ARBA" id="ARBA00022824"/>
    </source>
</evidence>
<reference evidence="7 8" key="1">
    <citation type="submission" date="2024-08" db="EMBL/GenBank/DDBJ databases">
        <title>Gnathostoma spinigerum genome.</title>
        <authorList>
            <person name="Gonzalez-Bertolin B."/>
            <person name="Monzon S."/>
            <person name="Zaballos A."/>
            <person name="Jimenez P."/>
            <person name="Dekumyoy P."/>
            <person name="Varona S."/>
            <person name="Cuesta I."/>
            <person name="Sumanam S."/>
            <person name="Adisakwattana P."/>
            <person name="Gasser R.B."/>
            <person name="Hernandez-Gonzalez A."/>
            <person name="Young N.D."/>
            <person name="Perteguer M.J."/>
        </authorList>
    </citation>
    <scope>NUCLEOTIDE SEQUENCE [LARGE SCALE GENOMIC DNA]</scope>
    <source>
        <strain evidence="7">AL3</strain>
        <tissue evidence="7">Liver</tissue>
    </source>
</reference>
<dbReference type="PANTHER" id="PTHR15414:SF5">
    <property type="entry name" value="PROTEIN OS-9"/>
    <property type="match status" value="1"/>
</dbReference>
<dbReference type="SUPFAM" id="SSF50911">
    <property type="entry name" value="Mannose 6-phosphate receptor domain"/>
    <property type="match status" value="1"/>
</dbReference>
<dbReference type="InterPro" id="IPR009011">
    <property type="entry name" value="Man6P_isomerase_rcpt-bd_dom_sf"/>
</dbReference>
<proteinExistence type="predicted"/>
<protein>
    <recommendedName>
        <fullName evidence="6">MRH domain-containing protein</fullName>
    </recommendedName>
</protein>
<evidence type="ECO:0000256" key="2">
    <source>
        <dbReference type="ARBA" id="ARBA00022729"/>
    </source>
</evidence>
<dbReference type="EMBL" id="JBGFUD010002201">
    <property type="protein sequence ID" value="MFH4977306.1"/>
    <property type="molecule type" value="Genomic_DNA"/>
</dbReference>
<evidence type="ECO:0000313" key="7">
    <source>
        <dbReference type="EMBL" id="MFH4977306.1"/>
    </source>
</evidence>
<dbReference type="PROSITE" id="PS51914">
    <property type="entry name" value="MRH"/>
    <property type="match status" value="1"/>
</dbReference>
<dbReference type="InterPro" id="IPR044865">
    <property type="entry name" value="MRH_dom"/>
</dbReference>
<name>A0ABD6EIT5_9BILA</name>
<feature type="domain" description="MRH" evidence="6">
    <location>
        <begin position="135"/>
        <end position="254"/>
    </location>
</feature>
<evidence type="ECO:0000313" key="8">
    <source>
        <dbReference type="Proteomes" id="UP001608902"/>
    </source>
</evidence>
<dbReference type="InterPro" id="IPR012913">
    <property type="entry name" value="OS9-like_dom"/>
</dbReference>
<dbReference type="PANTHER" id="PTHR15414">
    <property type="entry name" value="OS-9-RELATED"/>
    <property type="match status" value="1"/>
</dbReference>
<comment type="subcellular location">
    <subcellularLocation>
        <location evidence="1">Endoplasmic reticulum</location>
    </subcellularLocation>
</comment>
<dbReference type="GO" id="GO:0005783">
    <property type="term" value="C:endoplasmic reticulum"/>
    <property type="evidence" value="ECO:0007669"/>
    <property type="project" value="UniProtKB-SubCell"/>
</dbReference>
<evidence type="ECO:0000256" key="5">
    <source>
        <dbReference type="SAM" id="SignalP"/>
    </source>
</evidence>
<sequence>MGGNIFSFIGLLSVLPLICSAIFNSYELRTASYDIAIDSVPEGFQKFKLDNYVNLESLADITDTSPSDIVHKFQAKQKKHLRKEALVVTSEFGQRFHCPLPDRIQAKRSDALGQTKSSLPVETVFQTVELAFSMTDCIRKNFGWWTYKLCHGQRIEQYHLGDNGEIVGDIISLGIFQGNYSLPDFVPKENQPFFFEERFENGTLCELTGRPRKSLVKYFCDQLLSSTDAYLDSVEERSSCEYILNVRTGSLCQYDRFLPIERSEVATEVICRPLLDENGAVDYVKLQLKAAGEKIESKRLAATLLDESTRIQRQRYARKRTSLNDPESMKVAKVADDRLKAKFQDIMRRITKLESKGLDDVIDMHFVFDNIADMKDLYDNDRDEDRGNLFWFFNDPSWDRTFFPRAVADVRKRNKFRDMMSKVFKKLGQNFDRSGLTYEDFIEQVRNGTVDEIRLRLILGTSLHKAFREKQIPVLQNFQVSSGYSVEYDEYLFDPALVYSVLEEFEGEVLSMLESGERIDGRDVMRHVAKTILRSRNRMKAKYHMFASAIRKQSYAECDHVFELFADAYNDAVKRFDNKPAFDLVEKIIGRPLTEAEIRMWVNRIKINDITPSLQYLAYTNQSLGDEERILSETIEHLLARSSKGILLFRLYSLLFRSHMFIPCSCSATWYQWRPRGSEKQGNRPILLKNDKH</sequence>
<dbReference type="Proteomes" id="UP001608902">
    <property type="component" value="Unassembled WGS sequence"/>
</dbReference>
<feature type="chain" id="PRO_5044750875" description="MRH domain-containing protein" evidence="5">
    <location>
        <begin position="22"/>
        <end position="693"/>
    </location>
</feature>
<gene>
    <name evidence="7" type="ORF">AB6A40_004015</name>
</gene>
<organism evidence="7 8">
    <name type="scientific">Gnathostoma spinigerum</name>
    <dbReference type="NCBI Taxonomy" id="75299"/>
    <lineage>
        <taxon>Eukaryota</taxon>
        <taxon>Metazoa</taxon>
        <taxon>Ecdysozoa</taxon>
        <taxon>Nematoda</taxon>
        <taxon>Chromadorea</taxon>
        <taxon>Rhabditida</taxon>
        <taxon>Spirurina</taxon>
        <taxon>Gnathostomatomorpha</taxon>
        <taxon>Gnathostomatoidea</taxon>
        <taxon>Gnathostomatidae</taxon>
        <taxon>Gnathostoma</taxon>
    </lineage>
</organism>
<comment type="caution">
    <text evidence="7">The sequence shown here is derived from an EMBL/GenBank/DDBJ whole genome shotgun (WGS) entry which is preliminary data.</text>
</comment>
<dbReference type="InterPro" id="IPR045149">
    <property type="entry name" value="OS-9-like"/>
</dbReference>
<evidence type="ECO:0000259" key="6">
    <source>
        <dbReference type="PROSITE" id="PS51914"/>
    </source>
</evidence>
<dbReference type="AlphaFoldDB" id="A0ABD6EIT5"/>
<feature type="signal peptide" evidence="5">
    <location>
        <begin position="1"/>
        <end position="21"/>
    </location>
</feature>
<evidence type="ECO:0000256" key="1">
    <source>
        <dbReference type="ARBA" id="ARBA00004240"/>
    </source>
</evidence>
<evidence type="ECO:0000256" key="4">
    <source>
        <dbReference type="ARBA" id="ARBA00023157"/>
    </source>
</evidence>
<accession>A0ABD6EIT5</accession>
<keyword evidence="8" id="KW-1185">Reference proteome</keyword>
<keyword evidence="2 5" id="KW-0732">Signal</keyword>